<sequence length="138" mass="15069">MSTSFSNEDLGRIKTPHVDPLVVIVQIVNHSVNRVLVDNGSSTDVLSFDAFKLINLSLNDLKMIQSPLVGLIVDTMNLVGVISLSMAIGEETCQVTIFVSFLVIKMPSTYNVILGHPSLARIKAVVLIPHLKMKFPTP</sequence>
<accession>A0A1Q3C0B2</accession>
<dbReference type="PANTHER" id="PTHR33240:SF15">
    <property type="entry name" value="GAG-PRO-LIKE PROTEIN"/>
    <property type="match status" value="1"/>
</dbReference>
<reference evidence="2" key="1">
    <citation type="submission" date="2016-04" db="EMBL/GenBank/DDBJ databases">
        <title>Cephalotus genome sequencing.</title>
        <authorList>
            <person name="Fukushima K."/>
            <person name="Hasebe M."/>
            <person name="Fang X."/>
        </authorList>
    </citation>
    <scope>NUCLEOTIDE SEQUENCE [LARGE SCALE GENOMIC DNA]</scope>
    <source>
        <strain evidence="2">cv. St1</strain>
    </source>
</reference>
<name>A0A1Q3C0B2_CEPFO</name>
<dbReference type="Proteomes" id="UP000187406">
    <property type="component" value="Unassembled WGS sequence"/>
</dbReference>
<dbReference type="OrthoDB" id="1624859at2759"/>
<evidence type="ECO:0008006" key="3">
    <source>
        <dbReference type="Google" id="ProtNLM"/>
    </source>
</evidence>
<dbReference type="InParanoid" id="A0A1Q3C0B2"/>
<dbReference type="SUPFAM" id="SSF50630">
    <property type="entry name" value="Acid proteases"/>
    <property type="match status" value="1"/>
</dbReference>
<dbReference type="AlphaFoldDB" id="A0A1Q3C0B2"/>
<evidence type="ECO:0000313" key="2">
    <source>
        <dbReference type="Proteomes" id="UP000187406"/>
    </source>
</evidence>
<comment type="caution">
    <text evidence="1">The sequence shown here is derived from an EMBL/GenBank/DDBJ whole genome shotgun (WGS) entry which is preliminary data.</text>
</comment>
<dbReference type="PANTHER" id="PTHR33240">
    <property type="entry name" value="OS08G0508500 PROTEIN"/>
    <property type="match status" value="1"/>
</dbReference>
<organism evidence="1 2">
    <name type="scientific">Cephalotus follicularis</name>
    <name type="common">Albany pitcher plant</name>
    <dbReference type="NCBI Taxonomy" id="3775"/>
    <lineage>
        <taxon>Eukaryota</taxon>
        <taxon>Viridiplantae</taxon>
        <taxon>Streptophyta</taxon>
        <taxon>Embryophyta</taxon>
        <taxon>Tracheophyta</taxon>
        <taxon>Spermatophyta</taxon>
        <taxon>Magnoliopsida</taxon>
        <taxon>eudicotyledons</taxon>
        <taxon>Gunneridae</taxon>
        <taxon>Pentapetalae</taxon>
        <taxon>rosids</taxon>
        <taxon>fabids</taxon>
        <taxon>Oxalidales</taxon>
        <taxon>Cephalotaceae</taxon>
        <taxon>Cephalotus</taxon>
    </lineage>
</organism>
<dbReference type="InterPro" id="IPR021109">
    <property type="entry name" value="Peptidase_aspartic_dom_sf"/>
</dbReference>
<evidence type="ECO:0000313" key="1">
    <source>
        <dbReference type="EMBL" id="GAV73704.1"/>
    </source>
</evidence>
<dbReference type="Gene3D" id="2.40.70.10">
    <property type="entry name" value="Acid Proteases"/>
    <property type="match status" value="1"/>
</dbReference>
<dbReference type="EMBL" id="BDDD01001135">
    <property type="protein sequence ID" value="GAV73704.1"/>
    <property type="molecule type" value="Genomic_DNA"/>
</dbReference>
<protein>
    <recommendedName>
        <fullName evidence="3">Gag-asp_proteas domain-containing protein</fullName>
    </recommendedName>
</protein>
<gene>
    <name evidence="1" type="ORF">CFOL_v3_17187</name>
</gene>
<proteinExistence type="predicted"/>
<keyword evidence="2" id="KW-1185">Reference proteome</keyword>